<name>A0A195ELB0_9HYME</name>
<organism evidence="1 2">
    <name type="scientific">Trachymyrmex cornetzi</name>
    <dbReference type="NCBI Taxonomy" id="471704"/>
    <lineage>
        <taxon>Eukaryota</taxon>
        <taxon>Metazoa</taxon>
        <taxon>Ecdysozoa</taxon>
        <taxon>Arthropoda</taxon>
        <taxon>Hexapoda</taxon>
        <taxon>Insecta</taxon>
        <taxon>Pterygota</taxon>
        <taxon>Neoptera</taxon>
        <taxon>Endopterygota</taxon>
        <taxon>Hymenoptera</taxon>
        <taxon>Apocrita</taxon>
        <taxon>Aculeata</taxon>
        <taxon>Formicoidea</taxon>
        <taxon>Formicidae</taxon>
        <taxon>Myrmicinae</taxon>
        <taxon>Trachymyrmex</taxon>
    </lineage>
</organism>
<gene>
    <name evidence="1" type="ORF">ALC57_01684</name>
</gene>
<sequence length="85" mass="10176">MNCEDINSNCTNEPIIWIDDIDCNDSQNLSLSDMDVFIFISQELGKWERQKELFEYRYGYLFGDMLYRMILCINIEDIESEINFV</sequence>
<evidence type="ECO:0000313" key="2">
    <source>
        <dbReference type="Proteomes" id="UP000078492"/>
    </source>
</evidence>
<dbReference type="AlphaFoldDB" id="A0A195ELB0"/>
<dbReference type="EMBL" id="KQ978739">
    <property type="protein sequence ID" value="KYN28722.1"/>
    <property type="molecule type" value="Genomic_DNA"/>
</dbReference>
<proteinExistence type="predicted"/>
<protein>
    <submittedName>
        <fullName evidence="1">Uncharacterized protein</fullName>
    </submittedName>
</protein>
<keyword evidence="2" id="KW-1185">Reference proteome</keyword>
<dbReference type="Proteomes" id="UP000078492">
    <property type="component" value="Unassembled WGS sequence"/>
</dbReference>
<accession>A0A195ELB0</accession>
<reference evidence="1 2" key="1">
    <citation type="submission" date="2015-09" db="EMBL/GenBank/DDBJ databases">
        <title>Trachymyrmex cornetzi WGS genome.</title>
        <authorList>
            <person name="Nygaard S."/>
            <person name="Hu H."/>
            <person name="Boomsma J."/>
            <person name="Zhang G."/>
        </authorList>
    </citation>
    <scope>NUCLEOTIDE SEQUENCE [LARGE SCALE GENOMIC DNA]</scope>
    <source>
        <strain evidence="1">Tcor2-1</strain>
        <tissue evidence="1">Whole body</tissue>
    </source>
</reference>
<evidence type="ECO:0000313" key="1">
    <source>
        <dbReference type="EMBL" id="KYN28722.1"/>
    </source>
</evidence>